<dbReference type="EMBL" id="JUIW01000005">
    <property type="protein sequence ID" value="RYJ43206.1"/>
    <property type="molecule type" value="Genomic_DNA"/>
</dbReference>
<dbReference type="InterPro" id="IPR059177">
    <property type="entry name" value="GH29D-like_dom"/>
</dbReference>
<dbReference type="Pfam" id="PF00932">
    <property type="entry name" value="LTD"/>
    <property type="match status" value="1"/>
</dbReference>
<evidence type="ECO:0000259" key="2">
    <source>
        <dbReference type="PROSITE" id="PS51841"/>
    </source>
</evidence>
<dbReference type="Pfam" id="PF13290">
    <property type="entry name" value="CHB_HEX_C_1"/>
    <property type="match status" value="1"/>
</dbReference>
<gene>
    <name evidence="3" type="ORF">NU09_1544</name>
</gene>
<dbReference type="Pfam" id="PF18962">
    <property type="entry name" value="Por_Secre_tail"/>
    <property type="match status" value="1"/>
</dbReference>
<comment type="caution">
    <text evidence="3">The sequence shown here is derived from an EMBL/GenBank/DDBJ whole genome shotgun (WGS) entry which is preliminary data.</text>
</comment>
<dbReference type="InterPro" id="IPR014867">
    <property type="entry name" value="Spore_coat_CotH_CotH2/3/7"/>
</dbReference>
<name>A0A444WBM6_9FLAO</name>
<reference evidence="3 4" key="1">
    <citation type="submission" date="2014-12" db="EMBL/GenBank/DDBJ databases">
        <title>Genome sequence of Flavobacterium beibuense RSKm HC5.</title>
        <authorList>
            <person name="Kim J.F."/>
            <person name="Song J.Y."/>
            <person name="Kwak M.-J."/>
            <person name="Lee S.-W."/>
        </authorList>
    </citation>
    <scope>NUCLEOTIDE SEQUENCE [LARGE SCALE GENOMIC DNA]</scope>
    <source>
        <strain evidence="3 4">RSKm HC5</strain>
    </source>
</reference>
<keyword evidence="3" id="KW-0167">Capsid protein</keyword>
<feature type="domain" description="LTD" evidence="2">
    <location>
        <begin position="18"/>
        <end position="135"/>
    </location>
</feature>
<dbReference type="NCBIfam" id="TIGR04183">
    <property type="entry name" value="Por_Secre_tail"/>
    <property type="match status" value="1"/>
</dbReference>
<dbReference type="AlphaFoldDB" id="A0A444WBM6"/>
<sequence length="1115" mass="125561">MKKYFYVLLLSLFFIPLVYGQTLVINEVVTSNSQIITDEDGDYEDWIELYNTGTESIDLQGYGLSDNNDLFQWVFPSKIIAPGEYLLLWCSGKDKTDPLTPLHSNFKISADGEIVTLTDPEGVVVDSYNGVIIPQNFSYGRQPDGGANFMIFPEPTPGEGNTTTGYSEILEAPSFSVASGFYNEGFNLVLTANEPDTSILYTLDGSEPDENNLSGTTYQYKNQYSQNPGNPVGPFLSQSFITHSYSGPIAISNRSNQPNKIASISSTYDFNPAYIPDFLVNKSTTVRAKVVKSGAMPSKVVTANYFVSSQGENWFSLPVACINLSENLFFGYEEGIYVAGKDFDDWRAINPNAGLGWCDANFKRDGSAAEVKGNFSYYENGIQKINQDVGIRIHGGTTSAYSSKSLRLYARGEFGEDRLDYPFFGEGNDDSFKRIILRNSGNDFATTYFLDAFIHSSVKHLHFDTQDYQPTVTFINGEYWGMLNLRERYDKYYFERVYGIPDDEIDYLELAGQVEVKEGDADHYNALIDYLEENTLQEDENYNYVITQIDPVNFTDYYIAEIYIDNQDWLDNNVELFRRRTGIYNPQAPYGNDGRWRWILKDTDVAFGLAGSFSHNTLAMATEPNGTSHPNPSWATLSFRRMLENQKFRNYFINRFADLLNTTFLPERMQGIYNNMKQGIAPEMEAHSNRWSAIPSVQAWENYTAAIINFATQRPAHQRQHIQQEFDISGTLSATLNVSDTDMGYIKINTININAATPGVEESPYPWSGVYFYNIPVTVKAVALPGYAFSHWTGDITGFDEEVVYTPTENFSAVAHFIPAGQEPEEELVYFWMFDGNIANDTPLTGINATYTISQEGAFVSYVSCLEGYPFAEGHPAWRTASMERRNKPTEINYQPQANDDISFEESDMKAVQIKQPFQLDGKENTLLFTIPTTGYKKIKFAFAAMDEGAADNLLIDYSLTNDVEWITTGMEVFSFVLTETYQLFEIDFSSVQGVTNNEHFKVRVRFEGSDMTVDNGKRVTFNNVSLSGTSITAAIAENKSQSFTVYPNPVSNLLYITPVDNLNAVFSLYTIDGRLVSKGDLKSGSIDVSFLQKGIYILDLVEGENRSVIRIIKE</sequence>
<dbReference type="OrthoDB" id="9806464at2"/>
<evidence type="ECO:0000313" key="4">
    <source>
        <dbReference type="Proteomes" id="UP000289775"/>
    </source>
</evidence>
<dbReference type="InterPro" id="IPR001322">
    <property type="entry name" value="Lamin_tail_dom"/>
</dbReference>
<keyword evidence="3" id="KW-0946">Virion</keyword>
<dbReference type="InterPro" id="IPR036415">
    <property type="entry name" value="Lamin_tail_dom_sf"/>
</dbReference>
<dbReference type="PROSITE" id="PS51841">
    <property type="entry name" value="LTD"/>
    <property type="match status" value="1"/>
</dbReference>
<protein>
    <submittedName>
        <fullName evidence="3">Spore coat protein CotH</fullName>
    </submittedName>
</protein>
<organism evidence="3 4">
    <name type="scientific">Flavobacterium beibuense</name>
    <dbReference type="NCBI Taxonomy" id="657326"/>
    <lineage>
        <taxon>Bacteria</taxon>
        <taxon>Pseudomonadati</taxon>
        <taxon>Bacteroidota</taxon>
        <taxon>Flavobacteriia</taxon>
        <taxon>Flavobacteriales</taxon>
        <taxon>Flavobacteriaceae</taxon>
        <taxon>Flavobacterium</taxon>
    </lineage>
</organism>
<dbReference type="InterPro" id="IPR026444">
    <property type="entry name" value="Secre_tail"/>
</dbReference>
<dbReference type="Pfam" id="PF08757">
    <property type="entry name" value="CotH"/>
    <property type="match status" value="1"/>
</dbReference>
<dbReference type="Proteomes" id="UP000289775">
    <property type="component" value="Unassembled WGS sequence"/>
</dbReference>
<accession>A0A444WBM6</accession>
<evidence type="ECO:0000256" key="1">
    <source>
        <dbReference type="ARBA" id="ARBA00022729"/>
    </source>
</evidence>
<evidence type="ECO:0000313" key="3">
    <source>
        <dbReference type="EMBL" id="RYJ43206.1"/>
    </source>
</evidence>
<keyword evidence="1" id="KW-0732">Signal</keyword>
<dbReference type="Gene3D" id="2.60.40.1260">
    <property type="entry name" value="Lamin Tail domain"/>
    <property type="match status" value="1"/>
</dbReference>
<proteinExistence type="predicted"/>
<dbReference type="SUPFAM" id="SSF74853">
    <property type="entry name" value="Lamin A/C globular tail domain"/>
    <property type="match status" value="1"/>
</dbReference>
<dbReference type="RefSeq" id="WP_129750688.1">
    <property type="nucleotide sequence ID" value="NZ_JUIW01000005.1"/>
</dbReference>
<keyword evidence="4" id="KW-1185">Reference proteome</keyword>